<keyword evidence="2" id="KW-1185">Reference proteome</keyword>
<reference evidence="1 2" key="1">
    <citation type="submission" date="2019-02" db="EMBL/GenBank/DDBJ databases">
        <title>Arcanobacterium bovis sp. nov., isolated from the milk of a cow with mastitis.</title>
        <authorList>
            <person name="Sammra O."/>
            <person name="Foster G."/>
            <person name="Hassan A."/>
            <person name="Alssahen M."/>
            <person name="Laemmler C."/>
            <person name="Borowiak M."/>
            <person name="Malorny B."/>
            <person name="Abdulmawjood A."/>
        </authorList>
    </citation>
    <scope>NUCLEOTIDE SEQUENCE [LARGE SCALE GENOMIC DNA]</scope>
    <source>
        <strain evidence="1 2">C605018/01/1</strain>
    </source>
</reference>
<dbReference type="Proteomes" id="UP000293036">
    <property type="component" value="Unassembled WGS sequence"/>
</dbReference>
<sequence length="245" mass="28322">MNNQYNDKLTGQQAFYLSEELDSAKRLLQYGMHTLGSAVFIDTTREPVLTLLSIGVEKLLKLALGYVYLDKNREWIPAKILKKDYGHDLKKMDAALRRVIEEGINKATHPQYVKDALHELERDPLWPLILDTLDRYGKSGRFYYLDALGDNPQTQESPKDYWEKVENKVIEMDPSLQDLLHRYISRECRREEYIQTLTAKIAESLETWRELIAVAAKQGVLGDRAKTLGCDLKLAERQVEGDTIY</sequence>
<evidence type="ECO:0000313" key="2">
    <source>
        <dbReference type="Proteomes" id="UP000293036"/>
    </source>
</evidence>
<dbReference type="EMBL" id="SJDT01000001">
    <property type="protein sequence ID" value="TBW23777.1"/>
    <property type="molecule type" value="Genomic_DNA"/>
</dbReference>
<gene>
    <name evidence="1" type="ORF">EZJ44_01170</name>
</gene>
<organism evidence="1 2">
    <name type="scientific">Arcanobacterium bovis</name>
    <dbReference type="NCBI Taxonomy" id="2529275"/>
    <lineage>
        <taxon>Bacteria</taxon>
        <taxon>Bacillati</taxon>
        <taxon>Actinomycetota</taxon>
        <taxon>Actinomycetes</taxon>
        <taxon>Actinomycetales</taxon>
        <taxon>Actinomycetaceae</taxon>
        <taxon>Arcanobacterium</taxon>
    </lineage>
</organism>
<accession>A0A4Q9V456</accession>
<name>A0A4Q9V456_9ACTO</name>
<dbReference type="OrthoDB" id="3265421at2"/>
<proteinExistence type="predicted"/>
<dbReference type="InterPro" id="IPR027417">
    <property type="entry name" value="P-loop_NTPase"/>
</dbReference>
<protein>
    <recommendedName>
        <fullName evidence="3">AbiV family abortive infection protein</fullName>
    </recommendedName>
</protein>
<evidence type="ECO:0008006" key="3">
    <source>
        <dbReference type="Google" id="ProtNLM"/>
    </source>
</evidence>
<comment type="caution">
    <text evidence="1">The sequence shown here is derived from an EMBL/GenBank/DDBJ whole genome shotgun (WGS) entry which is preliminary data.</text>
</comment>
<dbReference type="RefSeq" id="WP_131279296.1">
    <property type="nucleotide sequence ID" value="NZ_JBHSLR010000009.1"/>
</dbReference>
<dbReference type="SUPFAM" id="SSF52540">
    <property type="entry name" value="P-loop containing nucleoside triphosphate hydrolases"/>
    <property type="match status" value="1"/>
</dbReference>
<evidence type="ECO:0000313" key="1">
    <source>
        <dbReference type="EMBL" id="TBW23777.1"/>
    </source>
</evidence>
<dbReference type="AlphaFoldDB" id="A0A4Q9V456"/>